<keyword evidence="4" id="KW-1185">Reference proteome</keyword>
<evidence type="ECO:0000313" key="4">
    <source>
        <dbReference type="Proteomes" id="UP000663570"/>
    </source>
</evidence>
<feature type="compositionally biased region" description="Gly residues" evidence="1">
    <location>
        <begin position="94"/>
        <end position="103"/>
    </location>
</feature>
<name>A0ABX7MBT6_9RHOO</name>
<reference evidence="3 4" key="1">
    <citation type="submission" date="2021-02" db="EMBL/GenBank/DDBJ databases">
        <title>Niveibacterium changnyeongensis HC41.</title>
        <authorList>
            <person name="Kang M."/>
        </authorList>
    </citation>
    <scope>NUCLEOTIDE SEQUENCE [LARGE SCALE GENOMIC DNA]</scope>
    <source>
        <strain evidence="3 4">HC41</strain>
    </source>
</reference>
<dbReference type="SUPFAM" id="SSF47473">
    <property type="entry name" value="EF-hand"/>
    <property type="match status" value="1"/>
</dbReference>
<dbReference type="InterPro" id="IPR018247">
    <property type="entry name" value="EF_Hand_1_Ca_BS"/>
</dbReference>
<gene>
    <name evidence="3" type="ORF">JY500_05480</name>
</gene>
<dbReference type="Pfam" id="PF13202">
    <property type="entry name" value="EF-hand_5"/>
    <property type="match status" value="1"/>
</dbReference>
<proteinExistence type="predicted"/>
<dbReference type="PROSITE" id="PS00018">
    <property type="entry name" value="EF_HAND_1"/>
    <property type="match status" value="1"/>
</dbReference>
<dbReference type="InterPro" id="IPR002048">
    <property type="entry name" value="EF_hand_dom"/>
</dbReference>
<dbReference type="InterPro" id="IPR011992">
    <property type="entry name" value="EF-hand-dom_pair"/>
</dbReference>
<dbReference type="Proteomes" id="UP000663570">
    <property type="component" value="Chromosome"/>
</dbReference>
<dbReference type="RefSeq" id="WP_206255374.1">
    <property type="nucleotide sequence ID" value="NZ_CP071060.1"/>
</dbReference>
<accession>A0ABX7MBT6</accession>
<dbReference type="PROSITE" id="PS50222">
    <property type="entry name" value="EF_HAND_2"/>
    <property type="match status" value="2"/>
</dbReference>
<dbReference type="SMART" id="SM00054">
    <property type="entry name" value="EFh"/>
    <property type="match status" value="3"/>
</dbReference>
<organism evidence="3 4">
    <name type="scientific">Niveibacterium microcysteis</name>
    <dbReference type="NCBI Taxonomy" id="2811415"/>
    <lineage>
        <taxon>Bacteria</taxon>
        <taxon>Pseudomonadati</taxon>
        <taxon>Pseudomonadota</taxon>
        <taxon>Betaproteobacteria</taxon>
        <taxon>Rhodocyclales</taxon>
        <taxon>Rhodocyclaceae</taxon>
        <taxon>Niveibacterium</taxon>
    </lineage>
</organism>
<evidence type="ECO:0000313" key="3">
    <source>
        <dbReference type="EMBL" id="QSI78094.1"/>
    </source>
</evidence>
<dbReference type="EMBL" id="CP071060">
    <property type="protein sequence ID" value="QSI78094.1"/>
    <property type="molecule type" value="Genomic_DNA"/>
</dbReference>
<feature type="domain" description="EF-hand" evidence="2">
    <location>
        <begin position="137"/>
        <end position="172"/>
    </location>
</feature>
<evidence type="ECO:0000259" key="2">
    <source>
        <dbReference type="PROSITE" id="PS50222"/>
    </source>
</evidence>
<sequence length="224" mass="23501">MSISGISSGASQFASALFSKIDTRQQGYISEDDLTTAFSMVDKARGKSSNIDAAEVFKQFDSDSDGKVTKDEFSSAIENLASQLDQQLMSSRMGGPGGPGAAGGMPPPPPKDDTGFTKDQLSSQIEEIGSKDSKRTDLLNKIVNNFDDADSDGDGKVSFKEAMAYDKSTQASDSGTTSDTSNTNAQANSEAQLMMKILQLAHAYGTFGTDQNSAGVASLLSTQA</sequence>
<protein>
    <submittedName>
        <fullName evidence="3">EF-hand domain-containing protein</fullName>
    </submittedName>
</protein>
<feature type="region of interest" description="Disordered" evidence="1">
    <location>
        <begin position="89"/>
        <end position="117"/>
    </location>
</feature>
<feature type="domain" description="EF-hand" evidence="2">
    <location>
        <begin position="48"/>
        <end position="83"/>
    </location>
</feature>
<dbReference type="Gene3D" id="1.10.238.10">
    <property type="entry name" value="EF-hand"/>
    <property type="match status" value="2"/>
</dbReference>
<dbReference type="Pfam" id="PF13499">
    <property type="entry name" value="EF-hand_7"/>
    <property type="match status" value="1"/>
</dbReference>
<evidence type="ECO:0000256" key="1">
    <source>
        <dbReference type="SAM" id="MobiDB-lite"/>
    </source>
</evidence>
<feature type="compositionally biased region" description="Low complexity" evidence="1">
    <location>
        <begin position="168"/>
        <end position="185"/>
    </location>
</feature>
<feature type="region of interest" description="Disordered" evidence="1">
    <location>
        <begin position="165"/>
        <end position="187"/>
    </location>
</feature>